<dbReference type="PANTHER" id="PTHR12526">
    <property type="entry name" value="GLYCOSYLTRANSFERASE"/>
    <property type="match status" value="1"/>
</dbReference>
<evidence type="ECO:0000256" key="1">
    <source>
        <dbReference type="ARBA" id="ARBA00021292"/>
    </source>
</evidence>
<evidence type="ECO:0000256" key="3">
    <source>
        <dbReference type="ARBA" id="ARBA00022679"/>
    </source>
</evidence>
<dbReference type="Pfam" id="PF13692">
    <property type="entry name" value="Glyco_trans_1_4"/>
    <property type="match status" value="1"/>
</dbReference>
<feature type="compositionally biased region" description="Low complexity" evidence="4">
    <location>
        <begin position="47"/>
        <end position="59"/>
    </location>
</feature>
<evidence type="ECO:0000256" key="2">
    <source>
        <dbReference type="ARBA" id="ARBA00022676"/>
    </source>
</evidence>
<dbReference type="RefSeq" id="WP_318101687.1">
    <property type="nucleotide sequence ID" value="NZ_CP137573.1"/>
</dbReference>
<organism evidence="5 6">
    <name type="scientific">Streptomyces solicathayae</name>
    <dbReference type="NCBI Taxonomy" id="3081768"/>
    <lineage>
        <taxon>Bacteria</taxon>
        <taxon>Bacillati</taxon>
        <taxon>Actinomycetota</taxon>
        <taxon>Actinomycetes</taxon>
        <taxon>Kitasatosporales</taxon>
        <taxon>Streptomycetaceae</taxon>
        <taxon>Streptomyces</taxon>
    </lineage>
</organism>
<keyword evidence="2 5" id="KW-0328">Glycosyltransferase</keyword>
<proteinExistence type="predicted"/>
<evidence type="ECO:0000313" key="5">
    <source>
        <dbReference type="EMBL" id="WOX20933.1"/>
    </source>
</evidence>
<dbReference type="PANTHER" id="PTHR12526:SF510">
    <property type="entry name" value="D-INOSITOL 3-PHOSPHATE GLYCOSYLTRANSFERASE"/>
    <property type="match status" value="1"/>
</dbReference>
<accession>A0ABZ0LN75</accession>
<dbReference type="SUPFAM" id="SSF53756">
    <property type="entry name" value="UDP-Glycosyltransferase/glycogen phosphorylase"/>
    <property type="match status" value="1"/>
</dbReference>
<name>A0ABZ0LN75_9ACTN</name>
<keyword evidence="6" id="KW-1185">Reference proteome</keyword>
<sequence length="381" mass="40373">MTADPRAPRVLLLTSGPADGADGADLRLTADIVRGLPEVEFTRFTRWPPRAGSARAGPPVAGPPPPQPTAAAGRTLPIVSWDGAPHVPERLQAALTAAVVARGTDLVHAVMTIGNGFPAYSRLRALLLGSTPVLHTVPGVLAPLLPARSRPLGTTVALSETTARSLTGAGFRDVRVVAPMVPLDRWPRLPRPAGTPVVLVTGHHDPLGGATDAVDAAGIAARAGARFRLVLALRSRPGQDPEGPAESLLARAHAAGLPDVQVRGYVDDMPSLMASAHTLLLPPTILGGRADIPYSVLQALATGRPVILTDMPQFADLGDAVLRAPPGDTLRLGLLLAWLLDQPRCWEMLAERGRRTVEERFAPDRFAAQYRDLYRELLAWD</sequence>
<dbReference type="Proteomes" id="UP001301731">
    <property type="component" value="Chromosome"/>
</dbReference>
<dbReference type="EMBL" id="CP137573">
    <property type="protein sequence ID" value="WOX20933.1"/>
    <property type="molecule type" value="Genomic_DNA"/>
</dbReference>
<protein>
    <recommendedName>
        <fullName evidence="1">D-inositol 3-phosphate glycosyltransferase</fullName>
    </recommendedName>
</protein>
<evidence type="ECO:0000256" key="4">
    <source>
        <dbReference type="SAM" id="MobiDB-lite"/>
    </source>
</evidence>
<dbReference type="Gene3D" id="3.40.50.2000">
    <property type="entry name" value="Glycogen Phosphorylase B"/>
    <property type="match status" value="2"/>
</dbReference>
<evidence type="ECO:0000313" key="6">
    <source>
        <dbReference type="Proteomes" id="UP001301731"/>
    </source>
</evidence>
<reference evidence="5 6" key="1">
    <citation type="submission" date="2023-10" db="EMBL/GenBank/DDBJ databases">
        <title>The genome sequence of Streptomyces sp. HUAS YS2.</title>
        <authorList>
            <person name="Mo P."/>
        </authorList>
    </citation>
    <scope>NUCLEOTIDE SEQUENCE [LARGE SCALE GENOMIC DNA]</scope>
    <source>
        <strain evidence="5 6">HUAS YS2</strain>
    </source>
</reference>
<feature type="region of interest" description="Disordered" evidence="4">
    <location>
        <begin position="47"/>
        <end position="73"/>
    </location>
</feature>
<gene>
    <name evidence="5" type="ORF">R2D22_05825</name>
</gene>
<dbReference type="GO" id="GO:0016757">
    <property type="term" value="F:glycosyltransferase activity"/>
    <property type="evidence" value="ECO:0007669"/>
    <property type="project" value="UniProtKB-KW"/>
</dbReference>
<keyword evidence="3 5" id="KW-0808">Transferase</keyword>